<dbReference type="SUPFAM" id="SSF52172">
    <property type="entry name" value="CheY-like"/>
    <property type="match status" value="1"/>
</dbReference>
<dbReference type="PROSITE" id="PS50930">
    <property type="entry name" value="HTH_LYTTR"/>
    <property type="match status" value="1"/>
</dbReference>
<reference evidence="4 5" key="1">
    <citation type="submission" date="2018-03" db="EMBL/GenBank/DDBJ databases">
        <title>Genomic Encyclopedia of Type Strains, Phase III (KMG-III): the genomes of soil and plant-associated and newly described type strains.</title>
        <authorList>
            <person name="Whitman W."/>
        </authorList>
    </citation>
    <scope>NUCLEOTIDE SEQUENCE [LARGE SCALE GENOMIC DNA]</scope>
    <source>
        <strain evidence="4 5">CGMCC 1.12700</strain>
    </source>
</reference>
<dbReference type="InterPro" id="IPR011006">
    <property type="entry name" value="CheY-like_superfamily"/>
</dbReference>
<dbReference type="InterPro" id="IPR046947">
    <property type="entry name" value="LytR-like"/>
</dbReference>
<dbReference type="Gene3D" id="3.40.50.2300">
    <property type="match status" value="1"/>
</dbReference>
<dbReference type="Proteomes" id="UP000240572">
    <property type="component" value="Unassembled WGS sequence"/>
</dbReference>
<comment type="caution">
    <text evidence="4">The sequence shown here is derived from an EMBL/GenBank/DDBJ whole genome shotgun (WGS) entry which is preliminary data.</text>
</comment>
<dbReference type="Gene3D" id="2.40.50.1020">
    <property type="entry name" value="LytTr DNA-binding domain"/>
    <property type="match status" value="1"/>
</dbReference>
<dbReference type="PANTHER" id="PTHR37299">
    <property type="entry name" value="TRANSCRIPTIONAL REGULATOR-RELATED"/>
    <property type="match status" value="1"/>
</dbReference>
<protein>
    <submittedName>
        <fullName evidence="4">LytTR family two component transcriptional regulator</fullName>
    </submittedName>
</protein>
<accession>A0A2P8CT74</accession>
<feature type="domain" description="HTH LytTR-type" evidence="3">
    <location>
        <begin position="140"/>
        <end position="208"/>
    </location>
</feature>
<dbReference type="PANTHER" id="PTHR37299:SF1">
    <property type="entry name" value="STAGE 0 SPORULATION PROTEIN A HOMOLOG"/>
    <property type="match status" value="1"/>
</dbReference>
<evidence type="ECO:0000256" key="1">
    <source>
        <dbReference type="PROSITE-ProRule" id="PRU00169"/>
    </source>
</evidence>
<dbReference type="Pfam" id="PF04397">
    <property type="entry name" value="LytTR"/>
    <property type="match status" value="1"/>
</dbReference>
<dbReference type="AlphaFoldDB" id="A0A2P8CT74"/>
<keyword evidence="5" id="KW-1185">Reference proteome</keyword>
<dbReference type="SMART" id="SM00448">
    <property type="entry name" value="REC"/>
    <property type="match status" value="1"/>
</dbReference>
<dbReference type="InterPro" id="IPR007492">
    <property type="entry name" value="LytTR_DNA-bd_dom"/>
</dbReference>
<dbReference type="OrthoDB" id="2168082at2"/>
<feature type="domain" description="Response regulatory" evidence="2">
    <location>
        <begin position="6"/>
        <end position="118"/>
    </location>
</feature>
<evidence type="ECO:0000259" key="2">
    <source>
        <dbReference type="PROSITE" id="PS50110"/>
    </source>
</evidence>
<dbReference type="EMBL" id="PYGD01000015">
    <property type="protein sequence ID" value="PSK88152.1"/>
    <property type="molecule type" value="Genomic_DNA"/>
</dbReference>
<keyword evidence="1" id="KW-0597">Phosphoprotein</keyword>
<dbReference type="SMART" id="SM00850">
    <property type="entry name" value="LytTR"/>
    <property type="match status" value="1"/>
</dbReference>
<evidence type="ECO:0000313" key="4">
    <source>
        <dbReference type="EMBL" id="PSK88152.1"/>
    </source>
</evidence>
<dbReference type="Pfam" id="PF00072">
    <property type="entry name" value="Response_reg"/>
    <property type="match status" value="1"/>
</dbReference>
<proteinExistence type="predicted"/>
<gene>
    <name evidence="4" type="ORF">B0I18_11546</name>
</gene>
<dbReference type="PROSITE" id="PS50110">
    <property type="entry name" value="RESPONSE_REGULATORY"/>
    <property type="match status" value="1"/>
</dbReference>
<dbReference type="RefSeq" id="WP_106525322.1">
    <property type="nucleotide sequence ID" value="NZ_PYGD01000015.1"/>
</dbReference>
<dbReference type="InterPro" id="IPR001789">
    <property type="entry name" value="Sig_transdc_resp-reg_receiver"/>
</dbReference>
<dbReference type="GO" id="GO:0000156">
    <property type="term" value="F:phosphorelay response regulator activity"/>
    <property type="evidence" value="ECO:0007669"/>
    <property type="project" value="InterPro"/>
</dbReference>
<sequence>MYDSIRYLVVDDDELDRLAVLNETSKYPFLQRIAVCSNAGEAMEYIDRFRPDIVFSDIEMPGTNGLEMMRSLYGKIPAPVFITSHPEYALESFDLEIFDYLLKPLSSERFERCMTRIQDFFRLRKMVSDIDNQGEEAGYIMVKQGYERYRLHHTDILYLEAMKDYTKIITRSGQHILVLEALSSMIRQLPGDKFMRTHRSYAVNLEHIDAVAHNRITIMGQEIPVGKSFKNAVSNWHC</sequence>
<organism evidence="4 5">
    <name type="scientific">Taibaiella chishuiensis</name>
    <dbReference type="NCBI Taxonomy" id="1434707"/>
    <lineage>
        <taxon>Bacteria</taxon>
        <taxon>Pseudomonadati</taxon>
        <taxon>Bacteroidota</taxon>
        <taxon>Chitinophagia</taxon>
        <taxon>Chitinophagales</taxon>
        <taxon>Chitinophagaceae</taxon>
        <taxon>Taibaiella</taxon>
    </lineage>
</organism>
<name>A0A2P8CT74_9BACT</name>
<dbReference type="GO" id="GO:0003677">
    <property type="term" value="F:DNA binding"/>
    <property type="evidence" value="ECO:0007669"/>
    <property type="project" value="InterPro"/>
</dbReference>
<feature type="modified residue" description="4-aspartylphosphate" evidence="1">
    <location>
        <position position="57"/>
    </location>
</feature>
<evidence type="ECO:0000313" key="5">
    <source>
        <dbReference type="Proteomes" id="UP000240572"/>
    </source>
</evidence>
<evidence type="ECO:0000259" key="3">
    <source>
        <dbReference type="PROSITE" id="PS50930"/>
    </source>
</evidence>